<sequence>MAVTYHPENPGSAARASTVGHSCRTVALTVFATSPAVFSVVVLGLLPHLLSAPRRLLRVLVGS</sequence>
<evidence type="ECO:0000313" key="3">
    <source>
        <dbReference type="Proteomes" id="UP001431429"/>
    </source>
</evidence>
<keyword evidence="1" id="KW-1133">Transmembrane helix</keyword>
<dbReference type="Proteomes" id="UP001431429">
    <property type="component" value="Unassembled WGS sequence"/>
</dbReference>
<dbReference type="EMBL" id="JAMQAW010000063">
    <property type="protein sequence ID" value="MCM2393201.1"/>
    <property type="molecule type" value="Genomic_DNA"/>
</dbReference>
<evidence type="ECO:0000256" key="1">
    <source>
        <dbReference type="SAM" id="Phobius"/>
    </source>
</evidence>
<keyword evidence="3" id="KW-1185">Reference proteome</keyword>
<organism evidence="2 3">
    <name type="scientific">Streptomyces albipurpureus</name>
    <dbReference type="NCBI Taxonomy" id="2897419"/>
    <lineage>
        <taxon>Bacteria</taxon>
        <taxon>Bacillati</taxon>
        <taxon>Actinomycetota</taxon>
        <taxon>Actinomycetes</taxon>
        <taxon>Kitasatosporales</taxon>
        <taxon>Streptomycetaceae</taxon>
        <taxon>Streptomyces</taxon>
    </lineage>
</organism>
<proteinExistence type="predicted"/>
<name>A0ABT0UY68_9ACTN</name>
<accession>A0ABT0UY68</accession>
<feature type="transmembrane region" description="Helical" evidence="1">
    <location>
        <begin position="26"/>
        <end position="50"/>
    </location>
</feature>
<gene>
    <name evidence="2" type="ORF">NBG84_33840</name>
</gene>
<comment type="caution">
    <text evidence="2">The sequence shown here is derived from an EMBL/GenBank/DDBJ whole genome shotgun (WGS) entry which is preliminary data.</text>
</comment>
<evidence type="ECO:0000313" key="2">
    <source>
        <dbReference type="EMBL" id="MCM2393201.1"/>
    </source>
</evidence>
<reference evidence="2" key="1">
    <citation type="submission" date="2022-06" db="EMBL/GenBank/DDBJ databases">
        <title>Genome public.</title>
        <authorList>
            <person name="Sun Q."/>
        </authorList>
    </citation>
    <scope>NUCLEOTIDE SEQUENCE</scope>
    <source>
        <strain evidence="2">CWNU-1</strain>
    </source>
</reference>
<keyword evidence="1" id="KW-0812">Transmembrane</keyword>
<protein>
    <submittedName>
        <fullName evidence="2">Uncharacterized protein</fullName>
    </submittedName>
</protein>
<keyword evidence="1" id="KW-0472">Membrane</keyword>
<dbReference type="RefSeq" id="WP_250923501.1">
    <property type="nucleotide sequence ID" value="NZ_JAMQAW010000063.1"/>
</dbReference>